<dbReference type="InterPro" id="IPR038765">
    <property type="entry name" value="Papain-like_cys_pep_sf"/>
</dbReference>
<dbReference type="Pfam" id="PF11992">
    <property type="entry name" value="TgpA_N"/>
    <property type="match status" value="1"/>
</dbReference>
<feature type="transmembrane region" description="Helical" evidence="2">
    <location>
        <begin position="606"/>
        <end position="629"/>
    </location>
</feature>
<gene>
    <name evidence="4" type="primary">tgpA_1</name>
    <name evidence="4" type="ORF">Pan216_03000</name>
</gene>
<protein>
    <submittedName>
        <fullName evidence="4">Protein-glutamine gamma-glutamyltransferase</fullName>
        <ecNumber evidence="4">2.3.2.13</ecNumber>
    </submittedName>
</protein>
<dbReference type="PANTHER" id="PTHR42736:SF1">
    <property type="entry name" value="PROTEIN-GLUTAMINE GAMMA-GLUTAMYLTRANSFERASE"/>
    <property type="match status" value="1"/>
</dbReference>
<dbReference type="SMART" id="SM00460">
    <property type="entry name" value="TGc"/>
    <property type="match status" value="1"/>
</dbReference>
<dbReference type="InterPro" id="IPR021878">
    <property type="entry name" value="TgpA_N"/>
</dbReference>
<keyword evidence="5" id="KW-1185">Reference proteome</keyword>
<evidence type="ECO:0000313" key="4">
    <source>
        <dbReference type="EMBL" id="QDU59472.1"/>
    </source>
</evidence>
<keyword evidence="2" id="KW-0812">Transmembrane</keyword>
<keyword evidence="4" id="KW-0012">Acyltransferase</keyword>
<dbReference type="RefSeq" id="WP_145253802.1">
    <property type="nucleotide sequence ID" value="NZ_CP036279.1"/>
</dbReference>
<dbReference type="GO" id="GO:0003810">
    <property type="term" value="F:protein-glutamine gamma-glutamyltransferase activity"/>
    <property type="evidence" value="ECO:0007669"/>
    <property type="project" value="UniProtKB-EC"/>
</dbReference>
<keyword evidence="4" id="KW-0808">Transferase</keyword>
<dbReference type="InterPro" id="IPR002931">
    <property type="entry name" value="Transglutaminase-like"/>
</dbReference>
<organism evidence="4 5">
    <name type="scientific">Kolteria novifilia</name>
    <dbReference type="NCBI Taxonomy" id="2527975"/>
    <lineage>
        <taxon>Bacteria</taxon>
        <taxon>Pseudomonadati</taxon>
        <taxon>Planctomycetota</taxon>
        <taxon>Planctomycetia</taxon>
        <taxon>Kolteriales</taxon>
        <taxon>Kolteriaceae</taxon>
        <taxon>Kolteria</taxon>
    </lineage>
</organism>
<feature type="transmembrane region" description="Helical" evidence="2">
    <location>
        <begin position="133"/>
        <end position="152"/>
    </location>
</feature>
<reference evidence="4 5" key="1">
    <citation type="submission" date="2019-02" db="EMBL/GenBank/DDBJ databases">
        <title>Deep-cultivation of Planctomycetes and their phenomic and genomic characterization uncovers novel biology.</title>
        <authorList>
            <person name="Wiegand S."/>
            <person name="Jogler M."/>
            <person name="Boedeker C."/>
            <person name="Pinto D."/>
            <person name="Vollmers J."/>
            <person name="Rivas-Marin E."/>
            <person name="Kohn T."/>
            <person name="Peeters S.H."/>
            <person name="Heuer A."/>
            <person name="Rast P."/>
            <person name="Oberbeckmann S."/>
            <person name="Bunk B."/>
            <person name="Jeske O."/>
            <person name="Meyerdierks A."/>
            <person name="Storesund J.E."/>
            <person name="Kallscheuer N."/>
            <person name="Luecker S."/>
            <person name="Lage O.M."/>
            <person name="Pohl T."/>
            <person name="Merkel B.J."/>
            <person name="Hornburger P."/>
            <person name="Mueller R.-W."/>
            <person name="Bruemmer F."/>
            <person name="Labrenz M."/>
            <person name="Spormann A.M."/>
            <person name="Op den Camp H."/>
            <person name="Overmann J."/>
            <person name="Amann R."/>
            <person name="Jetten M.S.M."/>
            <person name="Mascher T."/>
            <person name="Medema M.H."/>
            <person name="Devos D.P."/>
            <person name="Kaster A.-K."/>
            <person name="Ovreas L."/>
            <person name="Rohde M."/>
            <person name="Galperin M.Y."/>
            <person name="Jogler C."/>
        </authorList>
    </citation>
    <scope>NUCLEOTIDE SEQUENCE [LARGE SCALE GENOMIC DNA]</scope>
    <source>
        <strain evidence="4 5">Pan216</strain>
    </source>
</reference>
<dbReference type="PANTHER" id="PTHR42736">
    <property type="entry name" value="PROTEIN-GLUTAMINE GAMMA-GLUTAMYLTRANSFERASE"/>
    <property type="match status" value="1"/>
</dbReference>
<evidence type="ECO:0000256" key="1">
    <source>
        <dbReference type="SAM" id="MobiDB-lite"/>
    </source>
</evidence>
<feature type="region of interest" description="Disordered" evidence="1">
    <location>
        <begin position="730"/>
        <end position="751"/>
    </location>
</feature>
<accession>A0A518AXL8</accession>
<dbReference type="Pfam" id="PF01841">
    <property type="entry name" value="Transglut_core"/>
    <property type="match status" value="1"/>
</dbReference>
<dbReference type="AlphaFoldDB" id="A0A518AXL8"/>
<feature type="transmembrane region" description="Helical" evidence="2">
    <location>
        <begin position="30"/>
        <end position="48"/>
    </location>
</feature>
<evidence type="ECO:0000313" key="5">
    <source>
        <dbReference type="Proteomes" id="UP000317093"/>
    </source>
</evidence>
<feature type="transmembrane region" description="Helical" evidence="2">
    <location>
        <begin position="181"/>
        <end position="199"/>
    </location>
</feature>
<dbReference type="Proteomes" id="UP000317093">
    <property type="component" value="Chromosome"/>
</dbReference>
<feature type="transmembrane region" description="Helical" evidence="2">
    <location>
        <begin position="60"/>
        <end position="77"/>
    </location>
</feature>
<feature type="transmembrane region" description="Helical" evidence="2">
    <location>
        <begin position="7"/>
        <end position="24"/>
    </location>
</feature>
<dbReference type="Gene3D" id="3.10.620.30">
    <property type="match status" value="1"/>
</dbReference>
<feature type="domain" description="Transglutaminase-like" evidence="3">
    <location>
        <begin position="450"/>
        <end position="522"/>
    </location>
</feature>
<dbReference type="KEGG" id="knv:Pan216_03000"/>
<dbReference type="InterPro" id="IPR052901">
    <property type="entry name" value="Bact_TGase-like"/>
</dbReference>
<proteinExistence type="predicted"/>
<sequence length="751" mass="85747">MDPRRLHLIVTYLMLCLGTTALWMGEAEYVFPYPILVVVCAIVAYIWVDGKRLTRMSTRLANILGLIIMTLIGVEVVQGVVSAVTALAHFLVYLQVAMFFREKSTDELWRLYGLNLLQVVIGCVLSQSPLFGMLLLAYLLLAVLSLGLFQLVRHQDRLGPEMLGKRVRVPRLAFSGVLRRLSLLFLASIPLGLAIFFFVPRGGAMFHVTTIDASSASSLRTGFSHTVSLDEMSRILESDDIVFEAWVTNAEGQDARLPPEIMWRGNVYTSYVDKQWRTSPTSFRRSLRNWSKQPPLQSDQLLVRIEQELQTGASLFAPKPLYWAEVHVQGYEERYLPYDGRLVLGKVGDRSGGEPKDIRYSLIIGARQSLTHDPFELPPSARYLRMATRVPDHLGRMAELARRLTADLAPDRVDEKIRRLMTYLKVEGGFSYSLDIIPVDQGLDPVEDFLFERKSGHCEYFASSLALMLRAIGIPSRVVTGFKGASYNSAGGYYRVREYLAHSWVEAYIPELKSWRTLDPTPATGRDEILALQQSLLDPVIDFFAAAGRVWVSSIIQYSNQDQRRFTFEFLNTLGRDLFGFSEENAEPAMANVDETMPGFWWIPRWAIVLAFVGVPLLFLASWVAPSLWRRWRRYLGRSPRRRSLRPGQVLPLYGRWLRLLARQGERRQATQTHREFALDVSLRWQQDQELRPWADLPLAMVDRYYAVRHGHQSLEPSDAKDLEQRLAGFERQIKSRRRPSPATTLAGRET</sequence>
<evidence type="ECO:0000259" key="3">
    <source>
        <dbReference type="SMART" id="SM00460"/>
    </source>
</evidence>
<evidence type="ECO:0000256" key="2">
    <source>
        <dbReference type="SAM" id="Phobius"/>
    </source>
</evidence>
<dbReference type="EC" id="2.3.2.13" evidence="4"/>
<dbReference type="SUPFAM" id="SSF54001">
    <property type="entry name" value="Cysteine proteinases"/>
    <property type="match status" value="1"/>
</dbReference>
<dbReference type="EMBL" id="CP036279">
    <property type="protein sequence ID" value="QDU59472.1"/>
    <property type="molecule type" value="Genomic_DNA"/>
</dbReference>
<keyword evidence="2" id="KW-0472">Membrane</keyword>
<dbReference type="OrthoDB" id="9804872at2"/>
<name>A0A518AXL8_9BACT</name>
<keyword evidence="2" id="KW-1133">Transmembrane helix</keyword>